<dbReference type="SUPFAM" id="SSF54637">
    <property type="entry name" value="Thioesterase/thiol ester dehydrase-isomerase"/>
    <property type="match status" value="1"/>
</dbReference>
<dbReference type="InterPro" id="IPR027961">
    <property type="entry name" value="DUF4442"/>
</dbReference>
<dbReference type="InterPro" id="IPR029069">
    <property type="entry name" value="HotDog_dom_sf"/>
</dbReference>
<proteinExistence type="predicted"/>
<accession>A0A1Y6CLZ5</accession>
<dbReference type="Pfam" id="PF14539">
    <property type="entry name" value="DUF4442"/>
    <property type="match status" value="1"/>
</dbReference>
<keyword evidence="1" id="KW-0472">Membrane</keyword>
<organism evidence="2 3">
    <name type="scientific">Pseudobacteriovorax antillogorgiicola</name>
    <dbReference type="NCBI Taxonomy" id="1513793"/>
    <lineage>
        <taxon>Bacteria</taxon>
        <taxon>Pseudomonadati</taxon>
        <taxon>Bdellovibrionota</taxon>
        <taxon>Oligoflexia</taxon>
        <taxon>Oligoflexales</taxon>
        <taxon>Pseudobacteriovoracaceae</taxon>
        <taxon>Pseudobacteriovorax</taxon>
    </lineage>
</organism>
<name>A0A1Y6CLZ5_9BACT</name>
<dbReference type="Proteomes" id="UP000192907">
    <property type="component" value="Unassembled WGS sequence"/>
</dbReference>
<sequence length="163" mass="19161">MKSLRKQYEALMSHPRTFKTLLSLWPPFLFSGIRVAEVERDYRYIRIELKSYPFNRNHFGVHFGGSLFAMLDPFYMFMVLHNLGPKYYVWDKSGEIEFVKPGRGTVTAHLQVDQGMIDLIKSETGAGDKYLPEFSCEVWDEQDEVVAIYKKVLYVRLKPEHRS</sequence>
<dbReference type="AlphaFoldDB" id="A0A1Y6CLZ5"/>
<dbReference type="EMBL" id="FWZT01000030">
    <property type="protein sequence ID" value="SMF76570.1"/>
    <property type="molecule type" value="Genomic_DNA"/>
</dbReference>
<keyword evidence="3" id="KW-1185">Reference proteome</keyword>
<reference evidence="3" key="1">
    <citation type="submission" date="2017-04" db="EMBL/GenBank/DDBJ databases">
        <authorList>
            <person name="Varghese N."/>
            <person name="Submissions S."/>
        </authorList>
    </citation>
    <scope>NUCLEOTIDE SEQUENCE [LARGE SCALE GENOMIC DNA]</scope>
    <source>
        <strain evidence="3">RKEM611</strain>
    </source>
</reference>
<evidence type="ECO:0000256" key="1">
    <source>
        <dbReference type="SAM" id="Phobius"/>
    </source>
</evidence>
<keyword evidence="1" id="KW-1133">Transmembrane helix</keyword>
<evidence type="ECO:0000313" key="3">
    <source>
        <dbReference type="Proteomes" id="UP000192907"/>
    </source>
</evidence>
<dbReference type="RefSeq" id="WP_200820805.1">
    <property type="nucleotide sequence ID" value="NZ_FWZT01000030.1"/>
</dbReference>
<evidence type="ECO:0008006" key="4">
    <source>
        <dbReference type="Google" id="ProtNLM"/>
    </source>
</evidence>
<gene>
    <name evidence="2" type="ORF">SAMN06296036_13041</name>
</gene>
<evidence type="ECO:0000313" key="2">
    <source>
        <dbReference type="EMBL" id="SMF76570.1"/>
    </source>
</evidence>
<keyword evidence="1" id="KW-0812">Transmembrane</keyword>
<dbReference type="STRING" id="1513793.SAMN06296036_13041"/>
<feature type="transmembrane region" description="Helical" evidence="1">
    <location>
        <begin position="59"/>
        <end position="80"/>
    </location>
</feature>
<protein>
    <recommendedName>
        <fullName evidence="4">Acyl-coenzyme A thioesterase PaaI, contains HGG motif</fullName>
    </recommendedName>
</protein>
<dbReference type="Gene3D" id="3.10.129.10">
    <property type="entry name" value="Hotdog Thioesterase"/>
    <property type="match status" value="1"/>
</dbReference>